<reference evidence="3" key="1">
    <citation type="submission" date="2020-08" db="EMBL/GenBank/DDBJ databases">
        <authorList>
            <person name="Cejkova D."/>
            <person name="Kubasova T."/>
            <person name="Jahodarova E."/>
            <person name="Rychlik I."/>
        </authorList>
    </citation>
    <scope>NUCLEOTIDE SEQUENCE</scope>
    <source>
        <strain evidence="3">An420c</strain>
    </source>
</reference>
<keyword evidence="4" id="KW-1185">Reference proteome</keyword>
<dbReference type="InterPro" id="IPR007074">
    <property type="entry name" value="LicD/FKTN/FKRP_NTP_transf"/>
</dbReference>
<evidence type="ECO:0000256" key="1">
    <source>
        <dbReference type="SAM" id="Phobius"/>
    </source>
</evidence>
<keyword evidence="1" id="KW-0812">Transmembrane</keyword>
<comment type="caution">
    <text evidence="3">The sequence shown here is derived from an EMBL/GenBank/DDBJ whole genome shotgun (WGS) entry which is preliminary data.</text>
</comment>
<organism evidence="3 4">
    <name type="scientific">Mordavella massiliensis</name>
    <dbReference type="NCBI Taxonomy" id="1871024"/>
    <lineage>
        <taxon>Bacteria</taxon>
        <taxon>Bacillati</taxon>
        <taxon>Bacillota</taxon>
        <taxon>Clostridia</taxon>
        <taxon>Eubacteriales</taxon>
        <taxon>Clostridiaceae</taxon>
        <taxon>Mordavella</taxon>
    </lineage>
</organism>
<name>A0A939BD22_9CLOT</name>
<feature type="transmembrane region" description="Helical" evidence="1">
    <location>
        <begin position="150"/>
        <end position="168"/>
    </location>
</feature>
<dbReference type="Proteomes" id="UP000713880">
    <property type="component" value="Unassembled WGS sequence"/>
</dbReference>
<keyword evidence="1" id="KW-0472">Membrane</keyword>
<gene>
    <name evidence="3" type="ORF">H6A13_12225</name>
</gene>
<evidence type="ECO:0000259" key="2">
    <source>
        <dbReference type="Pfam" id="PF04991"/>
    </source>
</evidence>
<feature type="domain" description="LicD/FKTN/FKRP nucleotidyltransferase" evidence="2">
    <location>
        <begin position="34"/>
        <end position="266"/>
    </location>
</feature>
<dbReference type="GO" id="GO:0009100">
    <property type="term" value="P:glycoprotein metabolic process"/>
    <property type="evidence" value="ECO:0007669"/>
    <property type="project" value="UniProtKB-ARBA"/>
</dbReference>
<reference evidence="3" key="2">
    <citation type="journal article" date="2021" name="Sci. Rep.">
        <title>The distribution of antibiotic resistance genes in chicken gut microbiota commensals.</title>
        <authorList>
            <person name="Juricova H."/>
            <person name="Matiasovicova J."/>
            <person name="Kubasova T."/>
            <person name="Cejkova D."/>
            <person name="Rychlik I."/>
        </authorList>
    </citation>
    <scope>NUCLEOTIDE SEQUENCE</scope>
    <source>
        <strain evidence="3">An420c</strain>
    </source>
</reference>
<sequence length="296" mass="34769">MQKRYQIRRKYDKKVLTKLHEVQLHILADFKNVCEKYDLSYFVVYGTAIGAVRHQGFIPWDDDIDVAMLREDYDKFCEVFQKEMGKEYNLLTPEIDGRYACTVTHIQRKGTKFISEASQDLKCDLGIFMDVFPLDYVAREKKAAKRQARWTNIYGRLLFLSGTAYPVIPYKGLVRMMGEVCCWILHYILKVLRISPQFLYRKYLKVATRYNNSANRSSYVTSFEYAGGLKDKVKKTDLFPLKTVPFEDICVNIPANNHEFLSKVYGDYMRIPPKEERINHMPLIIQFEGEEPIRGM</sequence>
<dbReference type="PANTHER" id="PTHR43404:SF2">
    <property type="entry name" value="LIPOPOLYSACCHARIDE CHOLINEPHOSPHOTRANSFERASE LICD"/>
    <property type="match status" value="1"/>
</dbReference>
<keyword evidence="1" id="KW-1133">Transmembrane helix</keyword>
<accession>A0A939BD22</accession>
<evidence type="ECO:0000313" key="3">
    <source>
        <dbReference type="EMBL" id="MBM6827845.1"/>
    </source>
</evidence>
<protein>
    <submittedName>
        <fullName evidence="3">LicD family protein</fullName>
    </submittedName>
</protein>
<evidence type="ECO:0000313" key="4">
    <source>
        <dbReference type="Proteomes" id="UP000713880"/>
    </source>
</evidence>
<dbReference type="PANTHER" id="PTHR43404">
    <property type="entry name" value="LIPOPOLYSACCHARIDE CHOLINEPHOSPHOTRANSFERASE LICD"/>
    <property type="match status" value="1"/>
</dbReference>
<dbReference type="Pfam" id="PF04991">
    <property type="entry name" value="LicD"/>
    <property type="match status" value="1"/>
</dbReference>
<proteinExistence type="predicted"/>
<dbReference type="InterPro" id="IPR052942">
    <property type="entry name" value="LPS_cholinephosphotransferase"/>
</dbReference>
<dbReference type="AlphaFoldDB" id="A0A939BD22"/>
<dbReference type="RefSeq" id="WP_204909820.1">
    <property type="nucleotide sequence ID" value="NZ_JACJLV010000068.1"/>
</dbReference>
<dbReference type="EMBL" id="JACJLV010000068">
    <property type="protein sequence ID" value="MBM6827845.1"/>
    <property type="molecule type" value="Genomic_DNA"/>
</dbReference>